<accession>A0AB33SX13</accession>
<dbReference type="Proteomes" id="UP000038487">
    <property type="component" value="Unassembled WGS sequence"/>
</dbReference>
<sequence>MTDPNTADGSADDTPIRTWTRMTTGDRPQGEAPDLDPFSFFTSGDEEDR</sequence>
<dbReference type="EMBL" id="CSUW01000001">
    <property type="protein sequence ID" value="CPT03836.1"/>
    <property type="molecule type" value="Genomic_DNA"/>
</dbReference>
<protein>
    <submittedName>
        <fullName evidence="2">Uncharacterized protein</fullName>
    </submittedName>
</protein>
<proteinExistence type="predicted"/>
<dbReference type="AlphaFoldDB" id="A0AB33SX13"/>
<reference evidence="2 3" key="1">
    <citation type="submission" date="2015-03" db="EMBL/GenBank/DDBJ databases">
        <authorList>
            <consortium name="Pathogen Informatics"/>
            <person name="Murphy D."/>
        </authorList>
    </citation>
    <scope>NUCLEOTIDE SEQUENCE [LARGE SCALE GENOMIC DNA]</scope>
    <source>
        <strain evidence="2 3">PAP036</strain>
    </source>
</reference>
<comment type="caution">
    <text evidence="2">The sequence shown here is derived from an EMBL/GenBank/DDBJ whole genome shotgun (WGS) entry which is preliminary data.</text>
</comment>
<name>A0AB33SX13_9MYCO</name>
<gene>
    <name evidence="2" type="ORF">ERS075527_00617</name>
</gene>
<evidence type="ECO:0000256" key="1">
    <source>
        <dbReference type="SAM" id="MobiDB-lite"/>
    </source>
</evidence>
<evidence type="ECO:0000313" key="2">
    <source>
        <dbReference type="EMBL" id="CPT03836.1"/>
    </source>
</evidence>
<evidence type="ECO:0000313" key="3">
    <source>
        <dbReference type="Proteomes" id="UP000038487"/>
    </source>
</evidence>
<organism evidence="2 3">
    <name type="scientific">Mycobacteroides abscessus</name>
    <dbReference type="NCBI Taxonomy" id="36809"/>
    <lineage>
        <taxon>Bacteria</taxon>
        <taxon>Bacillati</taxon>
        <taxon>Actinomycetota</taxon>
        <taxon>Actinomycetes</taxon>
        <taxon>Mycobacteriales</taxon>
        <taxon>Mycobacteriaceae</taxon>
        <taxon>Mycobacteroides</taxon>
    </lineage>
</organism>
<feature type="region of interest" description="Disordered" evidence="1">
    <location>
        <begin position="1"/>
        <end position="49"/>
    </location>
</feature>
<dbReference type="RefSeq" id="WP_165588056.1">
    <property type="nucleotide sequence ID" value="NZ_CSUW01000001.1"/>
</dbReference>